<reference evidence="11" key="1">
    <citation type="journal article" date="2014" name="Proc. Natl. Acad. Sci. U.S.A.">
        <title>Extensive sampling of basidiomycete genomes demonstrates inadequacy of the white-rot/brown-rot paradigm for wood decay fungi.</title>
        <authorList>
            <person name="Riley R."/>
            <person name="Salamov A.A."/>
            <person name="Brown D.W."/>
            <person name="Nagy L.G."/>
            <person name="Floudas D."/>
            <person name="Held B.W."/>
            <person name="Levasseur A."/>
            <person name="Lombard V."/>
            <person name="Morin E."/>
            <person name="Otillar R."/>
            <person name="Lindquist E.A."/>
            <person name="Sun H."/>
            <person name="LaButti K.M."/>
            <person name="Schmutz J."/>
            <person name="Jabbour D."/>
            <person name="Luo H."/>
            <person name="Baker S.E."/>
            <person name="Pisabarro A.G."/>
            <person name="Walton J.D."/>
            <person name="Blanchette R.A."/>
            <person name="Henrissat B."/>
            <person name="Martin F."/>
            <person name="Cullen D."/>
            <person name="Hibbett D.S."/>
            <person name="Grigoriev I.V."/>
        </authorList>
    </citation>
    <scope>NUCLEOTIDE SEQUENCE [LARGE SCALE GENOMIC DNA]</scope>
    <source>
        <strain evidence="11">PC15</strain>
    </source>
</reference>
<evidence type="ECO:0000256" key="8">
    <source>
        <dbReference type="SAM" id="Phobius"/>
    </source>
</evidence>
<sequence>MSQTIELREIETISKSVSESVHEVESLPRRLHDHGDSSQSTAQPTTEDLQENVQTSPKKQAMTARVQFATLCWCLFMAGWNDGTTGPLLPRIREVYDVGFAVVSLIFVFACVGFIGGALLNVPLSDKLGFGKVIVLGSILQVIAYALQAPALPFPVFVIAYVINGAGIAMQDAQANGYVASIKENAETKMGILHATYGLGAFAAPLVATQFAQIDRWSFHYLVSLGIALSNAVTLAMVFRFKGQDECLTAMGQPLGEKDSSEHSKFRQILTQKTVHFLAFFILVYVGVEVTIGGWIVTFIIDVRHGGPSSGYISSGFFGGLTVGRVALLWVNKKIGERRVLYLYTFLAVGLELIVWLVPSLIGGAVAVSLVGVLLGPFYPIAMNHAGRIIPRWLLTGSIGWIAGFGQAGSAVIPFMTGALASKYGIQSLQPLLVAMMVLMIILWTLVPRTQRRED</sequence>
<evidence type="ECO:0000313" key="10">
    <source>
        <dbReference type="EMBL" id="KDQ31862.1"/>
    </source>
</evidence>
<feature type="compositionally biased region" description="Polar residues" evidence="7">
    <location>
        <begin position="37"/>
        <end position="58"/>
    </location>
</feature>
<dbReference type="InterPro" id="IPR011701">
    <property type="entry name" value="MFS"/>
</dbReference>
<evidence type="ECO:0000256" key="6">
    <source>
        <dbReference type="ARBA" id="ARBA00023136"/>
    </source>
</evidence>
<dbReference type="InterPro" id="IPR020846">
    <property type="entry name" value="MFS_dom"/>
</dbReference>
<organism evidence="10 11">
    <name type="scientific">Pleurotus ostreatus (strain PC15)</name>
    <name type="common">Oyster mushroom</name>
    <dbReference type="NCBI Taxonomy" id="1137138"/>
    <lineage>
        <taxon>Eukaryota</taxon>
        <taxon>Fungi</taxon>
        <taxon>Dikarya</taxon>
        <taxon>Basidiomycota</taxon>
        <taxon>Agaricomycotina</taxon>
        <taxon>Agaricomycetes</taxon>
        <taxon>Agaricomycetidae</taxon>
        <taxon>Agaricales</taxon>
        <taxon>Pleurotineae</taxon>
        <taxon>Pleurotaceae</taxon>
        <taxon>Pleurotus</taxon>
    </lineage>
</organism>
<dbReference type="Pfam" id="PF07690">
    <property type="entry name" value="MFS_1"/>
    <property type="match status" value="1"/>
</dbReference>
<evidence type="ECO:0000256" key="7">
    <source>
        <dbReference type="SAM" id="MobiDB-lite"/>
    </source>
</evidence>
<evidence type="ECO:0000256" key="4">
    <source>
        <dbReference type="ARBA" id="ARBA00022692"/>
    </source>
</evidence>
<feature type="transmembrane region" description="Helical" evidence="8">
    <location>
        <begin position="364"/>
        <end position="381"/>
    </location>
</feature>
<feature type="transmembrane region" description="Helical" evidence="8">
    <location>
        <begin position="312"/>
        <end position="331"/>
    </location>
</feature>
<evidence type="ECO:0000259" key="9">
    <source>
        <dbReference type="PROSITE" id="PS50850"/>
    </source>
</evidence>
<dbReference type="EMBL" id="KL198005">
    <property type="protein sequence ID" value="KDQ31862.1"/>
    <property type="molecule type" value="Genomic_DNA"/>
</dbReference>
<evidence type="ECO:0000256" key="2">
    <source>
        <dbReference type="ARBA" id="ARBA00008335"/>
    </source>
</evidence>
<dbReference type="Gene3D" id="1.20.1250.20">
    <property type="entry name" value="MFS general substrate transporter like domains"/>
    <property type="match status" value="2"/>
</dbReference>
<evidence type="ECO:0000313" key="11">
    <source>
        <dbReference type="Proteomes" id="UP000027073"/>
    </source>
</evidence>
<feature type="region of interest" description="Disordered" evidence="7">
    <location>
        <begin position="26"/>
        <end position="58"/>
    </location>
</feature>
<dbReference type="HOGENOM" id="CLU_021993_6_0_1"/>
<dbReference type="InterPro" id="IPR051788">
    <property type="entry name" value="MFS_Transporter"/>
</dbReference>
<dbReference type="SUPFAM" id="SSF103473">
    <property type="entry name" value="MFS general substrate transporter"/>
    <property type="match status" value="1"/>
</dbReference>
<accession>A0A067P642</accession>
<dbReference type="InParanoid" id="A0A067P642"/>
<comment type="subcellular location">
    <subcellularLocation>
        <location evidence="1">Endomembrane system</location>
        <topology evidence="1">Multi-pass membrane protein</topology>
    </subcellularLocation>
</comment>
<feature type="transmembrane region" description="Helical" evidence="8">
    <location>
        <begin position="100"/>
        <end position="122"/>
    </location>
</feature>
<dbReference type="OrthoDB" id="413079at2759"/>
<dbReference type="PROSITE" id="PS50850">
    <property type="entry name" value="MFS"/>
    <property type="match status" value="1"/>
</dbReference>
<comment type="similarity">
    <text evidence="2">Belongs to the major facilitator superfamily.</text>
</comment>
<feature type="transmembrane region" description="Helical" evidence="8">
    <location>
        <begin position="340"/>
        <end position="358"/>
    </location>
</feature>
<feature type="transmembrane region" description="Helical" evidence="8">
    <location>
        <begin position="393"/>
        <end position="416"/>
    </location>
</feature>
<dbReference type="PANTHER" id="PTHR23514:SF3">
    <property type="entry name" value="BYPASS OF STOP CODON PROTEIN 6"/>
    <property type="match status" value="1"/>
</dbReference>
<evidence type="ECO:0000256" key="1">
    <source>
        <dbReference type="ARBA" id="ARBA00004127"/>
    </source>
</evidence>
<feature type="transmembrane region" description="Helical" evidence="8">
    <location>
        <begin position="152"/>
        <end position="170"/>
    </location>
</feature>
<dbReference type="InterPro" id="IPR036259">
    <property type="entry name" value="MFS_trans_sf"/>
</dbReference>
<dbReference type="GO" id="GO:0016020">
    <property type="term" value="C:membrane"/>
    <property type="evidence" value="ECO:0007669"/>
    <property type="project" value="TreeGrafter"/>
</dbReference>
<feature type="transmembrane region" description="Helical" evidence="8">
    <location>
        <begin position="218"/>
        <end position="239"/>
    </location>
</feature>
<feature type="domain" description="Major facilitator superfamily (MFS) profile" evidence="9">
    <location>
        <begin position="67"/>
        <end position="451"/>
    </location>
</feature>
<feature type="transmembrane region" description="Helical" evidence="8">
    <location>
        <begin position="428"/>
        <end position="447"/>
    </location>
</feature>
<feature type="compositionally biased region" description="Basic and acidic residues" evidence="7">
    <location>
        <begin position="26"/>
        <end position="36"/>
    </location>
</feature>
<name>A0A067P642_PLEO1</name>
<proteinExistence type="inferred from homology"/>
<dbReference type="PANTHER" id="PTHR23514">
    <property type="entry name" value="BYPASS OF STOP CODON PROTEIN 6"/>
    <property type="match status" value="1"/>
</dbReference>
<dbReference type="GO" id="GO:0012505">
    <property type="term" value="C:endomembrane system"/>
    <property type="evidence" value="ECO:0007669"/>
    <property type="project" value="UniProtKB-SubCell"/>
</dbReference>
<feature type="transmembrane region" description="Helical" evidence="8">
    <location>
        <begin position="275"/>
        <end position="300"/>
    </location>
</feature>
<keyword evidence="6 8" id="KW-0472">Membrane</keyword>
<gene>
    <name evidence="10" type="ORF">PLEOSDRAFT_1110982</name>
</gene>
<feature type="transmembrane region" description="Helical" evidence="8">
    <location>
        <begin position="191"/>
        <end position="212"/>
    </location>
</feature>
<keyword evidence="5 8" id="KW-1133">Transmembrane helix</keyword>
<evidence type="ECO:0000256" key="5">
    <source>
        <dbReference type="ARBA" id="ARBA00022989"/>
    </source>
</evidence>
<protein>
    <recommendedName>
        <fullName evidence="9">Major facilitator superfamily (MFS) profile domain-containing protein</fullName>
    </recommendedName>
</protein>
<evidence type="ECO:0000256" key="3">
    <source>
        <dbReference type="ARBA" id="ARBA00022448"/>
    </source>
</evidence>
<dbReference type="GO" id="GO:0022857">
    <property type="term" value="F:transmembrane transporter activity"/>
    <property type="evidence" value="ECO:0007669"/>
    <property type="project" value="InterPro"/>
</dbReference>
<dbReference type="FunFam" id="1.20.1250.20:FF:000286">
    <property type="entry name" value="MFS efflux transporter"/>
    <property type="match status" value="1"/>
</dbReference>
<keyword evidence="4 8" id="KW-0812">Transmembrane</keyword>
<dbReference type="Proteomes" id="UP000027073">
    <property type="component" value="Unassembled WGS sequence"/>
</dbReference>
<dbReference type="VEuPathDB" id="FungiDB:PLEOSDRAFT_1110982"/>
<keyword evidence="3" id="KW-0813">Transport</keyword>
<dbReference type="AlphaFoldDB" id="A0A067P642"/>